<evidence type="ECO:0000259" key="3">
    <source>
        <dbReference type="SMART" id="SM00858"/>
    </source>
</evidence>
<feature type="region of interest" description="Disordered" evidence="1">
    <location>
        <begin position="219"/>
        <end position="277"/>
    </location>
</feature>
<organism evidence="4 5">
    <name type="scientific">Slackia faecicanis</name>
    <dbReference type="NCBI Taxonomy" id="255723"/>
    <lineage>
        <taxon>Bacteria</taxon>
        <taxon>Bacillati</taxon>
        <taxon>Actinomycetota</taxon>
        <taxon>Coriobacteriia</taxon>
        <taxon>Eggerthellales</taxon>
        <taxon>Eggerthellaceae</taxon>
        <taxon>Slackia</taxon>
    </lineage>
</organism>
<feature type="compositionally biased region" description="Basic and acidic residues" evidence="1">
    <location>
        <begin position="233"/>
        <end position="249"/>
    </location>
</feature>
<dbReference type="RefSeq" id="WP_123197957.1">
    <property type="nucleotide sequence ID" value="NZ_QICB01000002.1"/>
</dbReference>
<feature type="chain" id="PRO_5018068930" evidence="2">
    <location>
        <begin position="26"/>
        <end position="277"/>
    </location>
</feature>
<comment type="caution">
    <text evidence="4">The sequence shown here is derived from an EMBL/GenBank/DDBJ whole genome shotgun (WGS) entry which is preliminary data.</text>
</comment>
<dbReference type="EMBL" id="QICB01000002">
    <property type="protein sequence ID" value="RNL20858.1"/>
    <property type="molecule type" value="Genomic_DNA"/>
</dbReference>
<dbReference type="SMART" id="SM00858">
    <property type="entry name" value="SAF"/>
    <property type="match status" value="1"/>
</dbReference>
<keyword evidence="5" id="KW-1185">Reference proteome</keyword>
<feature type="domain" description="SAF" evidence="3">
    <location>
        <begin position="48"/>
        <end position="110"/>
    </location>
</feature>
<dbReference type="InterPro" id="IPR031571">
    <property type="entry name" value="RcpC_dom"/>
</dbReference>
<feature type="compositionally biased region" description="Basic and acidic residues" evidence="1">
    <location>
        <begin position="264"/>
        <end position="277"/>
    </location>
</feature>
<sequence>MRRRVHLAVGALCGVLCVAGILAYAADLRADVDQERAEALARYGGEQVEILVATEDVAVGDMLDTTNAEKRLWLSELVPDDAISDHAEIAALPATSPIYAGEVVVRHRFDEREEVALQVPDGKCAISVPSKAVTAVGGSLRPGSKVDVYSVSGSSTDLLASRVLVLSTSTTSVDEETNRKSDVTWVTLALEPSMVEEVIAASQKSELYFSLPSESLAASGGSKAASSSGDSRTAAKEDVSGSANDEAKPPDSGGSVKEAASSSENRKEGAKEEGNDE</sequence>
<dbReference type="CDD" id="cd11614">
    <property type="entry name" value="SAF_CpaB_FlgA_like"/>
    <property type="match status" value="1"/>
</dbReference>
<dbReference type="NCBIfam" id="TIGR03177">
    <property type="entry name" value="pilus_cpaB"/>
    <property type="match status" value="1"/>
</dbReference>
<dbReference type="Pfam" id="PF16976">
    <property type="entry name" value="RcpC"/>
    <property type="match status" value="1"/>
</dbReference>
<dbReference type="Proteomes" id="UP000267368">
    <property type="component" value="Unassembled WGS sequence"/>
</dbReference>
<dbReference type="InterPro" id="IPR013974">
    <property type="entry name" value="SAF"/>
</dbReference>
<keyword evidence="2" id="KW-0732">Signal</keyword>
<gene>
    <name evidence="4" type="primary">cpaB</name>
    <name evidence="4" type="ORF">DMP07_04575</name>
</gene>
<evidence type="ECO:0000313" key="4">
    <source>
        <dbReference type="EMBL" id="RNL20858.1"/>
    </source>
</evidence>
<name>A0A3N0AGC8_9ACTN</name>
<evidence type="ECO:0000313" key="5">
    <source>
        <dbReference type="Proteomes" id="UP000267368"/>
    </source>
</evidence>
<evidence type="ECO:0000256" key="1">
    <source>
        <dbReference type="SAM" id="MobiDB-lite"/>
    </source>
</evidence>
<dbReference type="InterPro" id="IPR017592">
    <property type="entry name" value="Pilus_assmbl_Flp-typ_CpaB"/>
</dbReference>
<proteinExistence type="predicted"/>
<feature type="signal peptide" evidence="2">
    <location>
        <begin position="1"/>
        <end position="25"/>
    </location>
</feature>
<feature type="compositionally biased region" description="Low complexity" evidence="1">
    <location>
        <begin position="219"/>
        <end position="231"/>
    </location>
</feature>
<protein>
    <submittedName>
        <fullName evidence="4">Flp pilus assembly protein CpaB</fullName>
    </submittedName>
</protein>
<reference evidence="5" key="1">
    <citation type="submission" date="2018-05" db="EMBL/GenBank/DDBJ databases">
        <title>Genome Sequencing of selected type strains of the family Eggerthellaceae.</title>
        <authorList>
            <person name="Danylec N."/>
            <person name="Stoll D.A."/>
            <person name="Doetsch A."/>
            <person name="Huch M."/>
        </authorList>
    </citation>
    <scope>NUCLEOTIDE SEQUENCE [LARGE SCALE GENOMIC DNA]</scope>
    <source>
        <strain evidence="5">DSM 17537</strain>
    </source>
</reference>
<dbReference type="OrthoDB" id="3177887at2"/>
<dbReference type="AlphaFoldDB" id="A0A3N0AGC8"/>
<evidence type="ECO:0000256" key="2">
    <source>
        <dbReference type="SAM" id="SignalP"/>
    </source>
</evidence>
<accession>A0A3N0AGC8</accession>